<keyword evidence="2" id="KW-1185">Reference proteome</keyword>
<dbReference type="Proteomes" id="UP000180194">
    <property type="component" value="Unassembled WGS sequence"/>
</dbReference>
<comment type="caution">
    <text evidence="1">The sequence shown here is derived from an EMBL/GenBank/DDBJ whole genome shotgun (WGS) entry which is preliminary data.</text>
</comment>
<name>A0ABX3CN62_9BACI</name>
<dbReference type="InterPro" id="IPR020568">
    <property type="entry name" value="Ribosomal_Su5_D2-typ_SF"/>
</dbReference>
<dbReference type="Pfam" id="PF13541">
    <property type="entry name" value="ChlI"/>
    <property type="match status" value="1"/>
</dbReference>
<dbReference type="Gene3D" id="3.30.230.10">
    <property type="match status" value="1"/>
</dbReference>
<reference evidence="1 2" key="1">
    <citation type="submission" date="2016-07" db="EMBL/GenBank/DDBJ databases">
        <title>Bacillus oceanisediminis whole genome.</title>
        <authorList>
            <person name="Pal Y."/>
            <person name="Verma A."/>
            <person name="Mual P."/>
            <person name="Srinivasan K."/>
        </authorList>
    </citation>
    <scope>NUCLEOTIDE SEQUENCE [LARGE SCALE GENOMIC DNA]</scope>
    <source>
        <strain evidence="1 2">Bhandara28</strain>
    </source>
</reference>
<organism evidence="1 2">
    <name type="scientific">Cytobacillus oceanisediminis</name>
    <dbReference type="NCBI Taxonomy" id="665099"/>
    <lineage>
        <taxon>Bacteria</taxon>
        <taxon>Bacillati</taxon>
        <taxon>Bacillota</taxon>
        <taxon>Bacilli</taxon>
        <taxon>Bacillales</taxon>
        <taxon>Bacillaceae</taxon>
        <taxon>Cytobacillus</taxon>
    </lineage>
</organism>
<accession>A0ABX3CN62</accession>
<dbReference type="SUPFAM" id="SSF54211">
    <property type="entry name" value="Ribosomal protein S5 domain 2-like"/>
    <property type="match status" value="1"/>
</dbReference>
<proteinExistence type="predicted"/>
<dbReference type="EMBL" id="MBRJ01000040">
    <property type="protein sequence ID" value="OHX44671.1"/>
    <property type="molecule type" value="Genomic_DNA"/>
</dbReference>
<sequence length="59" mass="6261">MSSAELKKNGPLFDLAMAISILVSLKELKPIIPEHTGFIGSLSLDGRILSLEGMPPAVL</sequence>
<evidence type="ECO:0000313" key="1">
    <source>
        <dbReference type="EMBL" id="OHX44671.1"/>
    </source>
</evidence>
<dbReference type="InterPro" id="IPR014721">
    <property type="entry name" value="Ribsml_uS5_D2-typ_fold_subgr"/>
</dbReference>
<gene>
    <name evidence="1" type="ORF">BBV17_24475</name>
</gene>
<evidence type="ECO:0000313" key="2">
    <source>
        <dbReference type="Proteomes" id="UP000180194"/>
    </source>
</evidence>
<protein>
    <submittedName>
        <fullName evidence="1">Uncharacterized protein</fullName>
    </submittedName>
</protein>